<feature type="region of interest" description="Disordered" evidence="1">
    <location>
        <begin position="49"/>
        <end position="73"/>
    </location>
</feature>
<feature type="signal peptide" evidence="2">
    <location>
        <begin position="1"/>
        <end position="22"/>
    </location>
</feature>
<dbReference type="AlphaFoldDB" id="A0A6P8XUI3"/>
<dbReference type="Proteomes" id="UP000515160">
    <property type="component" value="Chromosome 2R"/>
</dbReference>
<proteinExistence type="predicted"/>
<evidence type="ECO:0000313" key="3">
    <source>
        <dbReference type="Proteomes" id="UP000515160"/>
    </source>
</evidence>
<evidence type="ECO:0000256" key="1">
    <source>
        <dbReference type="SAM" id="MobiDB-lite"/>
    </source>
</evidence>
<keyword evidence="2" id="KW-0732">Signal</keyword>
<protein>
    <submittedName>
        <fullName evidence="4">Uncharacterized protein LOC117575030</fullName>
    </submittedName>
</protein>
<keyword evidence="3" id="KW-1185">Reference proteome</keyword>
<feature type="region of interest" description="Disordered" evidence="1">
    <location>
        <begin position="127"/>
        <end position="186"/>
    </location>
</feature>
<dbReference type="OrthoDB" id="7871857at2759"/>
<dbReference type="RefSeq" id="XP_034115000.1">
    <property type="nucleotide sequence ID" value="XM_034259109.2"/>
</dbReference>
<evidence type="ECO:0000256" key="2">
    <source>
        <dbReference type="SAM" id="SignalP"/>
    </source>
</evidence>
<feature type="compositionally biased region" description="Polar residues" evidence="1">
    <location>
        <begin position="128"/>
        <end position="146"/>
    </location>
</feature>
<gene>
    <name evidence="4" type="primary">LOC117575030</name>
</gene>
<organism evidence="3 4">
    <name type="scientific">Drosophila albomicans</name>
    <name type="common">Fruit fly</name>
    <dbReference type="NCBI Taxonomy" id="7291"/>
    <lineage>
        <taxon>Eukaryota</taxon>
        <taxon>Metazoa</taxon>
        <taxon>Ecdysozoa</taxon>
        <taxon>Arthropoda</taxon>
        <taxon>Hexapoda</taxon>
        <taxon>Insecta</taxon>
        <taxon>Pterygota</taxon>
        <taxon>Neoptera</taxon>
        <taxon>Endopterygota</taxon>
        <taxon>Diptera</taxon>
        <taxon>Brachycera</taxon>
        <taxon>Muscomorpha</taxon>
        <taxon>Ephydroidea</taxon>
        <taxon>Drosophilidae</taxon>
        <taxon>Drosophila</taxon>
    </lineage>
</organism>
<reference evidence="4" key="1">
    <citation type="submission" date="2025-08" db="UniProtKB">
        <authorList>
            <consortium name="RefSeq"/>
        </authorList>
    </citation>
    <scope>IDENTIFICATION</scope>
    <source>
        <strain evidence="4">15112-1751.03</strain>
        <tissue evidence="4">Whole Adult</tissue>
    </source>
</reference>
<evidence type="ECO:0000313" key="4">
    <source>
        <dbReference type="RefSeq" id="XP_034115000.1"/>
    </source>
</evidence>
<feature type="compositionally biased region" description="Low complexity" evidence="1">
    <location>
        <begin position="49"/>
        <end position="70"/>
    </location>
</feature>
<sequence>MSNRNLLIAVAAVAALICLCTADVSHINHKPPQDVLVPFNDLLPPPLEEPSTTEATTAAAAASTTTPATKPTKKSYYQQLAKSKDAHHYHIEEKASAKSQPAIQLALDLLPPFAEAPEQPQIEDVHTTTHQPLVSSRPTPTATTKKSVPLVAKPQPIPQRQFVPQPQPQQQPHPQQLHARVSRPNSIAHSAAASSIVPVKSSISSDLITQYLTNFQFTTRRPSRGALPTLTPFPNHIKK</sequence>
<dbReference type="GeneID" id="117575030"/>
<accession>A0A6P8XUI3</accession>
<feature type="chain" id="PRO_5028064999" evidence="2">
    <location>
        <begin position="23"/>
        <end position="239"/>
    </location>
</feature>
<name>A0A6P8XUI3_DROAB</name>